<name>A0A6L5Z3L2_9RHOB</name>
<dbReference type="PANTHER" id="PTHR43318:SF1">
    <property type="entry name" value="POLYSACCHARIDE BIOSYNTHESIS PROTEIN EPSC-RELATED"/>
    <property type="match status" value="1"/>
</dbReference>
<keyword evidence="2" id="KW-1133">Transmembrane helix</keyword>
<dbReference type="InterPro" id="IPR051203">
    <property type="entry name" value="Polysaccharide_Synthase-Rel"/>
</dbReference>
<comment type="similarity">
    <text evidence="1">Belongs to the polysaccharide synthase family.</text>
</comment>
<feature type="transmembrane region" description="Helical" evidence="2">
    <location>
        <begin position="40"/>
        <end position="62"/>
    </location>
</feature>
<dbReference type="CDD" id="cd05237">
    <property type="entry name" value="UDP_invert_4-6DH_SDR_e"/>
    <property type="match status" value="1"/>
</dbReference>
<comment type="caution">
    <text evidence="4">The sequence shown here is derived from an EMBL/GenBank/DDBJ whole genome shotgun (WGS) entry which is preliminary data.</text>
</comment>
<protein>
    <submittedName>
        <fullName evidence="4">NAD-dependent epimerase/dehydratase family protein</fullName>
    </submittedName>
</protein>
<reference evidence="4 5" key="1">
    <citation type="submission" date="2019-10" db="EMBL/GenBank/DDBJ databases">
        <title>Cognatihalovulum marinum gen. nov. sp. nov., a new member of the family Rhodobacteraceae isolated from deep seawater of the Northwest Indian Ocean.</title>
        <authorList>
            <person name="Ruan C."/>
            <person name="Wang J."/>
            <person name="Zheng X."/>
            <person name="Song L."/>
            <person name="Zhu Y."/>
            <person name="Huang Y."/>
            <person name="Lu Z."/>
            <person name="Du W."/>
            <person name="Huang L."/>
            <person name="Dai X."/>
        </authorList>
    </citation>
    <scope>NUCLEOTIDE SEQUENCE [LARGE SCALE GENOMIC DNA]</scope>
    <source>
        <strain evidence="4 5">2CG4</strain>
    </source>
</reference>
<dbReference type="InterPro" id="IPR036291">
    <property type="entry name" value="NAD(P)-bd_dom_sf"/>
</dbReference>
<evidence type="ECO:0000256" key="2">
    <source>
        <dbReference type="SAM" id="Phobius"/>
    </source>
</evidence>
<evidence type="ECO:0000313" key="5">
    <source>
        <dbReference type="Proteomes" id="UP000474957"/>
    </source>
</evidence>
<dbReference type="InterPro" id="IPR029063">
    <property type="entry name" value="SAM-dependent_MTases_sf"/>
</dbReference>
<evidence type="ECO:0000259" key="3">
    <source>
        <dbReference type="Pfam" id="PF02719"/>
    </source>
</evidence>
<dbReference type="RefSeq" id="WP_154447145.1">
    <property type="nucleotide sequence ID" value="NZ_WIND01000011.1"/>
</dbReference>
<dbReference type="Pfam" id="PF02719">
    <property type="entry name" value="Polysacc_synt_2"/>
    <property type="match status" value="1"/>
</dbReference>
<evidence type="ECO:0000313" key="4">
    <source>
        <dbReference type="EMBL" id="MSU90655.1"/>
    </source>
</evidence>
<feature type="domain" description="Polysaccharide biosynthesis protein CapD-like" evidence="3">
    <location>
        <begin position="277"/>
        <end position="566"/>
    </location>
</feature>
<feature type="transmembrane region" description="Helical" evidence="2">
    <location>
        <begin position="7"/>
        <end position="28"/>
    </location>
</feature>
<dbReference type="SUPFAM" id="SSF51735">
    <property type="entry name" value="NAD(P)-binding Rossmann-fold domains"/>
    <property type="match status" value="1"/>
</dbReference>
<sequence>MTRSQKAIVLLSLDGLAMLLALLVALQLRLGDPWPDQYFAQGYGLFALVPAFGMLISWMMGVPRIVLRSFEQRALFRLVEFAFIMSLVTAALNTGLQFGLPRSIPGIWAAVFLAFALFSRLVLLGLVERLNMLGSARKNVLIYGAGGTGQQLAAALRGSAEHNPVGFLDDNLALRRTEVSGLRVYPPSSLGQLVARYNIAQVILAMPSVRPVDRREKLRMLSNLGLEVLTLPSFNELLDGRHLAEQIRPVSPDELLGRAAVNLRGPEVTGAYAGRTVMISGAGGSIGSELTRQLLVAQPARVVLYEQNEFGLYEIEKELRAAGHRTEIVPVLGSVTDPLRVARTLGQHGVEIILHAAAYKHVPMVEANPLEGARNNILGTATVADAARAAGVQRFILVSTDKAVRPTNVMGATKRMAELVIQDRQTRGDGGTIFAMVRFGNVLGSSGSVIPLFREQIQAGGPVTLTHPDVTRYFMTIPEASQLVLLAGAFATGGDVFLLDMGQPIRIADLARSLIELSGLTVRDADNPGGDIEIRITGLRPGEKLYEEMLIGGATISTPHPKIRRAAEGRLSPEALDAALDGIAAAVRDGDAGRMLQVLRHAVPDYRPPLTLDGGIALPAG</sequence>
<accession>A0A6L5Z3L2</accession>
<dbReference type="EMBL" id="WIND01000011">
    <property type="protein sequence ID" value="MSU90655.1"/>
    <property type="molecule type" value="Genomic_DNA"/>
</dbReference>
<dbReference type="InterPro" id="IPR003869">
    <property type="entry name" value="Polysac_CapD-like"/>
</dbReference>
<organism evidence="4 5">
    <name type="scientific">Halovulum marinum</name>
    <dbReference type="NCBI Taxonomy" id="2662447"/>
    <lineage>
        <taxon>Bacteria</taxon>
        <taxon>Pseudomonadati</taxon>
        <taxon>Pseudomonadota</taxon>
        <taxon>Alphaproteobacteria</taxon>
        <taxon>Rhodobacterales</taxon>
        <taxon>Paracoccaceae</taxon>
        <taxon>Halovulum</taxon>
    </lineage>
</organism>
<feature type="transmembrane region" description="Helical" evidence="2">
    <location>
        <begin position="74"/>
        <end position="95"/>
    </location>
</feature>
<dbReference type="Gene3D" id="3.40.50.720">
    <property type="entry name" value="NAD(P)-binding Rossmann-like Domain"/>
    <property type="match status" value="2"/>
</dbReference>
<dbReference type="SUPFAM" id="SSF53335">
    <property type="entry name" value="S-adenosyl-L-methionine-dependent methyltransferases"/>
    <property type="match status" value="1"/>
</dbReference>
<keyword evidence="2" id="KW-0472">Membrane</keyword>
<proteinExistence type="inferred from homology"/>
<dbReference type="Proteomes" id="UP000474957">
    <property type="component" value="Unassembled WGS sequence"/>
</dbReference>
<dbReference type="PANTHER" id="PTHR43318">
    <property type="entry name" value="UDP-N-ACETYLGLUCOSAMINE 4,6-DEHYDRATASE"/>
    <property type="match status" value="1"/>
</dbReference>
<gene>
    <name evidence="4" type="ORF">GE300_13700</name>
</gene>
<feature type="transmembrane region" description="Helical" evidence="2">
    <location>
        <begin position="107"/>
        <end position="127"/>
    </location>
</feature>
<keyword evidence="2" id="KW-0812">Transmembrane</keyword>
<evidence type="ECO:0000256" key="1">
    <source>
        <dbReference type="ARBA" id="ARBA00007430"/>
    </source>
</evidence>
<keyword evidence="5" id="KW-1185">Reference proteome</keyword>
<dbReference type="AlphaFoldDB" id="A0A6L5Z3L2"/>